<evidence type="ECO:0000313" key="4">
    <source>
        <dbReference type="Proteomes" id="UP001465976"/>
    </source>
</evidence>
<accession>A0ABR3F663</accession>
<evidence type="ECO:0000256" key="1">
    <source>
        <dbReference type="SAM" id="MobiDB-lite"/>
    </source>
</evidence>
<feature type="compositionally biased region" description="Polar residues" evidence="1">
    <location>
        <begin position="436"/>
        <end position="454"/>
    </location>
</feature>
<keyword evidence="4" id="KW-1185">Reference proteome</keyword>
<dbReference type="InterPro" id="IPR008984">
    <property type="entry name" value="SMAD_FHA_dom_sf"/>
</dbReference>
<dbReference type="Gene3D" id="2.60.200.20">
    <property type="match status" value="1"/>
</dbReference>
<comment type="caution">
    <text evidence="3">The sequence shown here is derived from an EMBL/GenBank/DDBJ whole genome shotgun (WGS) entry which is preliminary data.</text>
</comment>
<reference evidence="3 4" key="1">
    <citation type="submission" date="2024-02" db="EMBL/GenBank/DDBJ databases">
        <title>A draft genome for the cacao thread blight pathogen Marasmius crinis-equi.</title>
        <authorList>
            <person name="Cohen S.P."/>
            <person name="Baruah I.K."/>
            <person name="Amoako-Attah I."/>
            <person name="Bukari Y."/>
            <person name="Meinhardt L.W."/>
            <person name="Bailey B.A."/>
        </authorList>
    </citation>
    <scope>NUCLEOTIDE SEQUENCE [LARGE SCALE GENOMIC DNA]</scope>
    <source>
        <strain evidence="3 4">GH-76</strain>
    </source>
</reference>
<dbReference type="PANTHER" id="PTHR15715:SF37">
    <property type="entry name" value="LD47843P"/>
    <property type="match status" value="1"/>
</dbReference>
<dbReference type="InterPro" id="IPR000253">
    <property type="entry name" value="FHA_dom"/>
</dbReference>
<evidence type="ECO:0000259" key="2">
    <source>
        <dbReference type="PROSITE" id="PS50006"/>
    </source>
</evidence>
<dbReference type="Pfam" id="PF00498">
    <property type="entry name" value="FHA"/>
    <property type="match status" value="1"/>
</dbReference>
<evidence type="ECO:0000313" key="3">
    <source>
        <dbReference type="EMBL" id="KAL0570676.1"/>
    </source>
</evidence>
<dbReference type="SMART" id="SM00240">
    <property type="entry name" value="FHA"/>
    <property type="match status" value="1"/>
</dbReference>
<protein>
    <submittedName>
        <fullName evidence="3">General negative regulator of transcription subunit 5</fullName>
    </submittedName>
</protein>
<feature type="domain" description="FHA" evidence="2">
    <location>
        <begin position="40"/>
        <end position="108"/>
    </location>
</feature>
<dbReference type="SUPFAM" id="SSF49879">
    <property type="entry name" value="SMAD/FHA domain"/>
    <property type="match status" value="1"/>
</dbReference>
<dbReference type="InterPro" id="IPR051176">
    <property type="entry name" value="Cent_Immune-Sig_Mod"/>
</dbReference>
<dbReference type="EMBL" id="JBAHYK010000892">
    <property type="protein sequence ID" value="KAL0570676.1"/>
    <property type="molecule type" value="Genomic_DNA"/>
</dbReference>
<feature type="compositionally biased region" description="Low complexity" evidence="1">
    <location>
        <begin position="456"/>
        <end position="486"/>
    </location>
</feature>
<feature type="compositionally biased region" description="Acidic residues" evidence="1">
    <location>
        <begin position="402"/>
        <end position="425"/>
    </location>
</feature>
<gene>
    <name evidence="3" type="primary">NOT5_2</name>
    <name evidence="3" type="ORF">V5O48_011283</name>
</gene>
<dbReference type="PANTHER" id="PTHR15715">
    <property type="entry name" value="CENTROSOMAL PROTEIN OF 170 KDA"/>
    <property type="match status" value="1"/>
</dbReference>
<dbReference type="InterPro" id="IPR007207">
    <property type="entry name" value="Not_N"/>
</dbReference>
<name>A0ABR3F663_9AGAR</name>
<dbReference type="Pfam" id="PF04065">
    <property type="entry name" value="Not3"/>
    <property type="match status" value="1"/>
</dbReference>
<feature type="region of interest" description="Disordered" evidence="1">
    <location>
        <begin position="402"/>
        <end position="489"/>
    </location>
</feature>
<proteinExistence type="predicted"/>
<organism evidence="3 4">
    <name type="scientific">Marasmius crinis-equi</name>
    <dbReference type="NCBI Taxonomy" id="585013"/>
    <lineage>
        <taxon>Eukaryota</taxon>
        <taxon>Fungi</taxon>
        <taxon>Dikarya</taxon>
        <taxon>Basidiomycota</taxon>
        <taxon>Agaricomycotina</taxon>
        <taxon>Agaricomycetes</taxon>
        <taxon>Agaricomycetidae</taxon>
        <taxon>Agaricales</taxon>
        <taxon>Marasmiineae</taxon>
        <taxon>Marasmiaceae</taxon>
        <taxon>Marasmius</taxon>
    </lineage>
</organism>
<dbReference type="PROSITE" id="PS50006">
    <property type="entry name" value="FHA_DOMAIN"/>
    <property type="match status" value="1"/>
</dbReference>
<dbReference type="Proteomes" id="UP001465976">
    <property type="component" value="Unassembled WGS sequence"/>
</dbReference>
<sequence length="533" mass="60155">MATHAECLNLDYNNFKAFVEVTLSTSALKRILLPTLGYQVRLGRLTQEERDRLVVDGKKIEPEEKNGYFEEGAVSRHHANVWEDPKDKKIYIQDTRSTFGTYLNGKRLDEEGGFSRPYELKTNDILELGDHGYSRGVKLRVVCILNQRDLTTATRAEALNPKMLLVPKPSPHFHTVTSLDGSLEQLYQLVETCQVAYSDCGLVANKGAIGIKKVAYAVLKSHMNELRNARGYTKRLLGATDQKVINRSELYKKWPLVVEEIKRLIEQERELQKLTSISNPILRIWESYGEKDAPEILWLPDHLEELHMQISVADTMSRKQDRKSAEGLANRAIIKDLNARRRRHVGRLEMVMALLIQGILAPEKVEPLHEAVADFVRSNMKPEYKEKRGIYDSVLMLENNSLDEESNASSLEEDDDESSISEGDTDISSLDDLGYSPSSEHSTFTSIESDTVTLVSGGQTTTNNNGDTSTSKSHNTNTKTNHNSHNMNITNHNYHHHHGDDVGLVPGMLEMDNEALVVLVHVLEWDSVAEIVI</sequence>